<reference evidence="7 8" key="1">
    <citation type="journal article" date="2020" name="Pathogens">
        <title>First Whole Genome Sequence of Anaplasma platys, an Obligate Intracellular Rickettsial Pathogen of Dogs.</title>
        <authorList>
            <person name="Llanes A."/>
            <person name="Rajeev S."/>
        </authorList>
    </citation>
    <scope>NUCLEOTIDE SEQUENCE [LARGE SCALE GENOMIC DNA]</scope>
    <source>
        <strain evidence="7 8">S3</strain>
    </source>
</reference>
<dbReference type="PANTHER" id="PTHR21569:SF1">
    <property type="entry name" value="SMALL RIBOSOMAL SUBUNIT PROTEIN US9M"/>
    <property type="match status" value="1"/>
</dbReference>
<dbReference type="Pfam" id="PF00380">
    <property type="entry name" value="Ribosomal_S9"/>
    <property type="match status" value="1"/>
</dbReference>
<dbReference type="InterPro" id="IPR000754">
    <property type="entry name" value="Ribosomal_uS9"/>
</dbReference>
<dbReference type="FunFam" id="3.30.230.10:FF:000001">
    <property type="entry name" value="30S ribosomal protein S9"/>
    <property type="match status" value="1"/>
</dbReference>
<dbReference type="Gene3D" id="3.30.230.10">
    <property type="match status" value="1"/>
</dbReference>
<dbReference type="EMBL" id="CP046391">
    <property type="protein sequence ID" value="QJC27838.1"/>
    <property type="molecule type" value="Genomic_DNA"/>
</dbReference>
<gene>
    <name evidence="5 7" type="primary">rpsI</name>
    <name evidence="7" type="ORF">ANPL_03950</name>
</gene>
<comment type="similarity">
    <text evidence="1 5 6">Belongs to the universal ribosomal protein uS9 family.</text>
</comment>
<dbReference type="GO" id="GO:0022627">
    <property type="term" value="C:cytosolic small ribosomal subunit"/>
    <property type="evidence" value="ECO:0007669"/>
    <property type="project" value="TreeGrafter"/>
</dbReference>
<dbReference type="InterPro" id="IPR020568">
    <property type="entry name" value="Ribosomal_Su5_D2-typ_SF"/>
</dbReference>
<keyword evidence="8" id="KW-1185">Reference proteome</keyword>
<keyword evidence="3 5" id="KW-0687">Ribonucleoprotein</keyword>
<dbReference type="KEGG" id="aplt:ANPL_03950"/>
<dbReference type="AlphaFoldDB" id="A0A858PZ67"/>
<accession>A0A858PZ67</accession>
<evidence type="ECO:0000313" key="7">
    <source>
        <dbReference type="EMBL" id="QJC27838.1"/>
    </source>
</evidence>
<keyword evidence="2 5" id="KW-0689">Ribosomal protein</keyword>
<sequence length="158" mass="17002">MLKIEGERMVEGEVSVGSAAGGPAKAKIDRFGRSYGTGSRKTAVAKVWLKVGSGVVNVNGVDCTDYFRRESLCRCVHNPFHVTSTVGCYDVRAVVLGGGVSGQAGALAHGISKALKDINPSLQPILRQAGLLTRDSRVVERKKYGQHKARKKCQFSKR</sequence>
<dbReference type="PROSITE" id="PS00360">
    <property type="entry name" value="RIBOSOMAL_S9"/>
    <property type="match status" value="1"/>
</dbReference>
<dbReference type="GO" id="GO:0003723">
    <property type="term" value="F:RNA binding"/>
    <property type="evidence" value="ECO:0007669"/>
    <property type="project" value="TreeGrafter"/>
</dbReference>
<dbReference type="InterPro" id="IPR020574">
    <property type="entry name" value="Ribosomal_uS9_CS"/>
</dbReference>
<evidence type="ECO:0000256" key="5">
    <source>
        <dbReference type="HAMAP-Rule" id="MF_00532"/>
    </source>
</evidence>
<evidence type="ECO:0000256" key="2">
    <source>
        <dbReference type="ARBA" id="ARBA00022980"/>
    </source>
</evidence>
<evidence type="ECO:0000256" key="3">
    <source>
        <dbReference type="ARBA" id="ARBA00023274"/>
    </source>
</evidence>
<evidence type="ECO:0000256" key="4">
    <source>
        <dbReference type="ARBA" id="ARBA00035259"/>
    </source>
</evidence>
<dbReference type="InterPro" id="IPR014721">
    <property type="entry name" value="Ribsml_uS5_D2-typ_fold_subgr"/>
</dbReference>
<evidence type="ECO:0000256" key="6">
    <source>
        <dbReference type="RuleBase" id="RU003815"/>
    </source>
</evidence>
<dbReference type="GO" id="GO:0006412">
    <property type="term" value="P:translation"/>
    <property type="evidence" value="ECO:0007669"/>
    <property type="project" value="UniProtKB-UniRule"/>
</dbReference>
<dbReference type="SUPFAM" id="SSF54211">
    <property type="entry name" value="Ribosomal protein S5 domain 2-like"/>
    <property type="match status" value="1"/>
</dbReference>
<dbReference type="HAMAP" id="MF_00532_B">
    <property type="entry name" value="Ribosomal_uS9_B"/>
    <property type="match status" value="1"/>
</dbReference>
<dbReference type="GO" id="GO:0003735">
    <property type="term" value="F:structural constituent of ribosome"/>
    <property type="evidence" value="ECO:0007669"/>
    <property type="project" value="InterPro"/>
</dbReference>
<dbReference type="InterPro" id="IPR023035">
    <property type="entry name" value="Ribosomal_uS9_bac/plastid"/>
</dbReference>
<protein>
    <recommendedName>
        <fullName evidence="4 5">Small ribosomal subunit protein uS9</fullName>
    </recommendedName>
</protein>
<dbReference type="NCBIfam" id="NF001099">
    <property type="entry name" value="PRK00132.1"/>
    <property type="match status" value="1"/>
</dbReference>
<evidence type="ECO:0000256" key="1">
    <source>
        <dbReference type="ARBA" id="ARBA00005251"/>
    </source>
</evidence>
<evidence type="ECO:0000313" key="8">
    <source>
        <dbReference type="Proteomes" id="UP000500930"/>
    </source>
</evidence>
<organism evidence="7 8">
    <name type="scientific">Anaplasma platys</name>
    <dbReference type="NCBI Taxonomy" id="949"/>
    <lineage>
        <taxon>Bacteria</taxon>
        <taxon>Pseudomonadati</taxon>
        <taxon>Pseudomonadota</taxon>
        <taxon>Alphaproteobacteria</taxon>
        <taxon>Rickettsiales</taxon>
        <taxon>Anaplasmataceae</taxon>
        <taxon>Anaplasma</taxon>
    </lineage>
</organism>
<proteinExistence type="inferred from homology"/>
<name>A0A858PZ67_9RICK</name>
<dbReference type="PANTHER" id="PTHR21569">
    <property type="entry name" value="RIBOSOMAL PROTEIN S9"/>
    <property type="match status" value="1"/>
</dbReference>
<dbReference type="Proteomes" id="UP000500930">
    <property type="component" value="Chromosome"/>
</dbReference>